<sequence>MSERSTFMHLPGELHLEIASYLCSAEQMMLRLTCFHLFTLVRPRNFTREEDLVVFHQSNVAEKYGLLCCSACYRVRDSSEFAEAQRVHRNLRRFCYDCSFKQIGCFFTCG</sequence>
<reference evidence="1" key="1">
    <citation type="journal article" date="2020" name="Stud. Mycol.">
        <title>101 Dothideomycetes genomes: a test case for predicting lifestyles and emergence of pathogens.</title>
        <authorList>
            <person name="Haridas S."/>
            <person name="Albert R."/>
            <person name="Binder M."/>
            <person name="Bloem J."/>
            <person name="Labutti K."/>
            <person name="Salamov A."/>
            <person name="Andreopoulos B."/>
            <person name="Baker S."/>
            <person name="Barry K."/>
            <person name="Bills G."/>
            <person name="Bluhm B."/>
            <person name="Cannon C."/>
            <person name="Castanera R."/>
            <person name="Culley D."/>
            <person name="Daum C."/>
            <person name="Ezra D."/>
            <person name="Gonzalez J."/>
            <person name="Henrissat B."/>
            <person name="Kuo A."/>
            <person name="Liang C."/>
            <person name="Lipzen A."/>
            <person name="Lutzoni F."/>
            <person name="Magnuson J."/>
            <person name="Mondo S."/>
            <person name="Nolan M."/>
            <person name="Ohm R."/>
            <person name="Pangilinan J."/>
            <person name="Park H.-J."/>
            <person name="Ramirez L."/>
            <person name="Alfaro M."/>
            <person name="Sun H."/>
            <person name="Tritt A."/>
            <person name="Yoshinaga Y."/>
            <person name="Zwiers L.-H."/>
            <person name="Turgeon B."/>
            <person name="Goodwin S."/>
            <person name="Spatafora J."/>
            <person name="Crous P."/>
            <person name="Grigoriev I."/>
        </authorList>
    </citation>
    <scope>NUCLEOTIDE SEQUENCE</scope>
    <source>
        <strain evidence="1">CBS 121739</strain>
    </source>
</reference>
<keyword evidence="2" id="KW-1185">Reference proteome</keyword>
<dbReference type="InterPro" id="IPR036047">
    <property type="entry name" value="F-box-like_dom_sf"/>
</dbReference>
<gene>
    <name evidence="1" type="ORF">EJ05DRAFT_473405</name>
</gene>
<name>A0A6A6WD95_9PEZI</name>
<dbReference type="OrthoDB" id="5281164at2759"/>
<dbReference type="GeneID" id="54484448"/>
<dbReference type="Proteomes" id="UP000799437">
    <property type="component" value="Unassembled WGS sequence"/>
</dbReference>
<dbReference type="AlphaFoldDB" id="A0A6A6WD95"/>
<dbReference type="SUPFAM" id="SSF81383">
    <property type="entry name" value="F-box domain"/>
    <property type="match status" value="1"/>
</dbReference>
<dbReference type="EMBL" id="ML996567">
    <property type="protein sequence ID" value="KAF2760798.1"/>
    <property type="molecule type" value="Genomic_DNA"/>
</dbReference>
<protein>
    <recommendedName>
        <fullName evidence="3">F-box domain-containing protein</fullName>
    </recommendedName>
</protein>
<proteinExistence type="predicted"/>
<evidence type="ECO:0000313" key="2">
    <source>
        <dbReference type="Proteomes" id="UP000799437"/>
    </source>
</evidence>
<dbReference type="RefSeq" id="XP_033603249.1">
    <property type="nucleotide sequence ID" value="XM_033743394.1"/>
</dbReference>
<organism evidence="1 2">
    <name type="scientific">Pseudovirgaria hyperparasitica</name>
    <dbReference type="NCBI Taxonomy" id="470096"/>
    <lineage>
        <taxon>Eukaryota</taxon>
        <taxon>Fungi</taxon>
        <taxon>Dikarya</taxon>
        <taxon>Ascomycota</taxon>
        <taxon>Pezizomycotina</taxon>
        <taxon>Dothideomycetes</taxon>
        <taxon>Dothideomycetes incertae sedis</taxon>
        <taxon>Acrospermales</taxon>
        <taxon>Acrospermaceae</taxon>
        <taxon>Pseudovirgaria</taxon>
    </lineage>
</organism>
<accession>A0A6A6WD95</accession>
<evidence type="ECO:0000313" key="1">
    <source>
        <dbReference type="EMBL" id="KAF2760798.1"/>
    </source>
</evidence>
<evidence type="ECO:0008006" key="3">
    <source>
        <dbReference type="Google" id="ProtNLM"/>
    </source>
</evidence>